<evidence type="ECO:0000313" key="2">
    <source>
        <dbReference type="Proteomes" id="UP000298416"/>
    </source>
</evidence>
<dbReference type="Proteomes" id="UP000298416">
    <property type="component" value="Unassembled WGS sequence"/>
</dbReference>
<organism evidence="1">
    <name type="scientific">Salvia splendens</name>
    <name type="common">Scarlet sage</name>
    <dbReference type="NCBI Taxonomy" id="180675"/>
    <lineage>
        <taxon>Eukaryota</taxon>
        <taxon>Viridiplantae</taxon>
        <taxon>Streptophyta</taxon>
        <taxon>Embryophyta</taxon>
        <taxon>Tracheophyta</taxon>
        <taxon>Spermatophyta</taxon>
        <taxon>Magnoliopsida</taxon>
        <taxon>eudicotyledons</taxon>
        <taxon>Gunneridae</taxon>
        <taxon>Pentapetalae</taxon>
        <taxon>asterids</taxon>
        <taxon>lamiids</taxon>
        <taxon>Lamiales</taxon>
        <taxon>Lamiaceae</taxon>
        <taxon>Nepetoideae</taxon>
        <taxon>Mentheae</taxon>
        <taxon>Salviinae</taxon>
        <taxon>Salvia</taxon>
        <taxon>Salvia subgen. Calosphace</taxon>
        <taxon>core Calosphace</taxon>
    </lineage>
</organism>
<dbReference type="AlphaFoldDB" id="A0A8X8X3S6"/>
<proteinExistence type="predicted"/>
<comment type="caution">
    <text evidence="1">The sequence shown here is derived from an EMBL/GenBank/DDBJ whole genome shotgun (WGS) entry which is preliminary data.</text>
</comment>
<evidence type="ECO:0000313" key="1">
    <source>
        <dbReference type="EMBL" id="KAG6406240.1"/>
    </source>
</evidence>
<keyword evidence="2" id="KW-1185">Reference proteome</keyword>
<sequence>MTNIRNPPEAFITSCVLPFTVPVCISMTNKHLNLEMIPLGLKPNQANETVKLEYNRIEGNFRMSMNEGQGWTTFLDLFLQFMLDAAFKWKDPGCFLCLASRAIVLGVEKGSHLLLTAGTTWHDLLSLPNKITVALEANLEQCKRAIE</sequence>
<dbReference type="EMBL" id="PNBA02000012">
    <property type="protein sequence ID" value="KAG6406240.1"/>
    <property type="molecule type" value="Genomic_DNA"/>
</dbReference>
<gene>
    <name evidence="1" type="ORF">SASPL_133839</name>
</gene>
<name>A0A8X8X3S6_SALSN</name>
<protein>
    <submittedName>
        <fullName evidence="1">Uncharacterized protein</fullName>
    </submittedName>
</protein>
<accession>A0A8X8X3S6</accession>
<reference evidence="1" key="2">
    <citation type="submission" date="2020-08" db="EMBL/GenBank/DDBJ databases">
        <title>Plant Genome Project.</title>
        <authorList>
            <person name="Zhang R.-G."/>
        </authorList>
    </citation>
    <scope>NUCLEOTIDE SEQUENCE</scope>
    <source>
        <strain evidence="1">Huo1</strain>
        <tissue evidence="1">Leaf</tissue>
    </source>
</reference>
<reference evidence="1" key="1">
    <citation type="submission" date="2018-01" db="EMBL/GenBank/DDBJ databases">
        <authorList>
            <person name="Mao J.F."/>
        </authorList>
    </citation>
    <scope>NUCLEOTIDE SEQUENCE</scope>
    <source>
        <strain evidence="1">Huo1</strain>
        <tissue evidence="1">Leaf</tissue>
    </source>
</reference>